<evidence type="ECO:0000259" key="14">
    <source>
        <dbReference type="Pfam" id="PF02517"/>
    </source>
</evidence>
<proteinExistence type="inferred from homology"/>
<feature type="transmembrane region" description="Helical" evidence="13">
    <location>
        <begin position="127"/>
        <end position="147"/>
    </location>
</feature>
<feature type="transmembrane region" description="Helical" evidence="13">
    <location>
        <begin position="197"/>
        <end position="220"/>
    </location>
</feature>
<keyword evidence="4 13" id="KW-0812">Transmembrane</keyword>
<dbReference type="GO" id="GO:0071586">
    <property type="term" value="P:CAAX-box protein processing"/>
    <property type="evidence" value="ECO:0007669"/>
    <property type="project" value="InterPro"/>
</dbReference>
<keyword evidence="6" id="KW-0256">Endoplasmic reticulum</keyword>
<comment type="subcellular location">
    <subcellularLocation>
        <location evidence="1">Endoplasmic reticulum membrane</location>
        <topology evidence="1">Multi-pass membrane protein</topology>
    </subcellularLocation>
</comment>
<protein>
    <recommendedName>
        <fullName evidence="12">CAAX prenyl protease 2</fullName>
        <ecNumber evidence="11">3.4.26.1</ecNumber>
    </recommendedName>
    <alternativeName>
        <fullName evidence="9">Farnesylated proteins-converting enzyme 2</fullName>
    </alternativeName>
</protein>
<evidence type="ECO:0000256" key="8">
    <source>
        <dbReference type="ARBA" id="ARBA00023136"/>
    </source>
</evidence>
<comment type="catalytic activity">
    <reaction evidence="10">
        <text>Hydrolyzes the peptide bond -P2-(S-farnesyl or geranylgeranyl)C-P1'-P2'-P3'-COOH where P1' and P2' are amino acids with aliphatic sidechains and P3' is any C-terminal residue.</text>
        <dbReference type="EC" id="3.4.26.1"/>
    </reaction>
</comment>
<evidence type="ECO:0000256" key="9">
    <source>
        <dbReference type="ARBA" id="ARBA00032607"/>
    </source>
</evidence>
<keyword evidence="16" id="KW-1185">Reference proteome</keyword>
<comment type="similarity">
    <text evidence="2">Belongs to the peptidase U48 family.</text>
</comment>
<evidence type="ECO:0000256" key="7">
    <source>
        <dbReference type="ARBA" id="ARBA00022989"/>
    </source>
</evidence>
<feature type="transmembrane region" description="Helical" evidence="13">
    <location>
        <begin position="167"/>
        <end position="185"/>
    </location>
</feature>
<dbReference type="Pfam" id="PF02517">
    <property type="entry name" value="Rce1-like"/>
    <property type="match status" value="1"/>
</dbReference>
<dbReference type="InterPro" id="IPR039731">
    <property type="entry name" value="Rce1"/>
</dbReference>
<keyword evidence="7 13" id="KW-1133">Transmembrane helix</keyword>
<evidence type="ECO:0000313" key="15">
    <source>
        <dbReference type="EMBL" id="GFS88261.1"/>
    </source>
</evidence>
<keyword evidence="8 13" id="KW-0472">Membrane</keyword>
<organism evidence="15 16">
    <name type="scientific">Nephila pilipes</name>
    <name type="common">Giant wood spider</name>
    <name type="synonym">Nephila maculata</name>
    <dbReference type="NCBI Taxonomy" id="299642"/>
    <lineage>
        <taxon>Eukaryota</taxon>
        <taxon>Metazoa</taxon>
        <taxon>Ecdysozoa</taxon>
        <taxon>Arthropoda</taxon>
        <taxon>Chelicerata</taxon>
        <taxon>Arachnida</taxon>
        <taxon>Araneae</taxon>
        <taxon>Araneomorphae</taxon>
        <taxon>Entelegynae</taxon>
        <taxon>Araneoidea</taxon>
        <taxon>Nephilidae</taxon>
        <taxon>Nephila</taxon>
    </lineage>
</organism>
<reference evidence="15" key="1">
    <citation type="submission" date="2020-08" db="EMBL/GenBank/DDBJ databases">
        <title>Multicomponent nature underlies the extraordinary mechanical properties of spider dragline silk.</title>
        <authorList>
            <person name="Kono N."/>
            <person name="Nakamura H."/>
            <person name="Mori M."/>
            <person name="Yoshida Y."/>
            <person name="Ohtoshi R."/>
            <person name="Malay A.D."/>
            <person name="Moran D.A.P."/>
            <person name="Tomita M."/>
            <person name="Numata K."/>
            <person name="Arakawa K."/>
        </authorList>
    </citation>
    <scope>NUCLEOTIDE SEQUENCE</scope>
</reference>
<comment type="caution">
    <text evidence="15">The sequence shown here is derived from an EMBL/GenBank/DDBJ whole genome shotgun (WGS) entry which is preliminary data.</text>
</comment>
<dbReference type="AlphaFoldDB" id="A0A8X6N194"/>
<dbReference type="EC" id="3.4.26.1" evidence="11"/>
<feature type="transmembrane region" description="Helical" evidence="13">
    <location>
        <begin position="51"/>
        <end position="68"/>
    </location>
</feature>
<evidence type="ECO:0000256" key="4">
    <source>
        <dbReference type="ARBA" id="ARBA00022692"/>
    </source>
</evidence>
<name>A0A8X6N194_NEPPI</name>
<sequence length="291" mass="33379">MLSKLFAGNAQLSCTSNVLVCISLATMYVGSLYVWRNNHGRDHPTTIKKRFLSVFLMSFVSATVVYVFTDKVYFGYEITYWSLMGLRLSGLVPATILPLFLTMILFLGPMSLHYHDGLYHRFFDLKMWLYCLTNVVWLRNHVVAPFFEEFTFRACMLPILVPCFGNKNSVILCPFFFGIAHLHLLNEKLAHGAKFKVAIMQSLFQFAYTTVFGAYSTYLFLRTGHVAAPVIVHAFCNHMGFPDFGQLLTVERPKQSIFMICFVAGLLSWILLLQPLTEPHIYSNNLYWPTN</sequence>
<dbReference type="EMBL" id="BMAW01004354">
    <property type="protein sequence ID" value="GFS88261.1"/>
    <property type="molecule type" value="Genomic_DNA"/>
</dbReference>
<evidence type="ECO:0000256" key="11">
    <source>
        <dbReference type="ARBA" id="ARBA00049729"/>
    </source>
</evidence>
<keyword evidence="3 15" id="KW-0645">Protease</keyword>
<feature type="domain" description="CAAX prenyl protease 2/Lysostaphin resistance protein A-like" evidence="14">
    <location>
        <begin position="135"/>
        <end position="239"/>
    </location>
</feature>
<feature type="transmembrane region" description="Helical" evidence="13">
    <location>
        <begin position="88"/>
        <end position="107"/>
    </location>
</feature>
<evidence type="ECO:0000256" key="12">
    <source>
        <dbReference type="ARBA" id="ARBA00049763"/>
    </source>
</evidence>
<evidence type="ECO:0000256" key="2">
    <source>
        <dbReference type="ARBA" id="ARBA00006897"/>
    </source>
</evidence>
<evidence type="ECO:0000256" key="3">
    <source>
        <dbReference type="ARBA" id="ARBA00022670"/>
    </source>
</evidence>
<evidence type="ECO:0000256" key="6">
    <source>
        <dbReference type="ARBA" id="ARBA00022824"/>
    </source>
</evidence>
<keyword evidence="5" id="KW-0378">Hydrolase</keyword>
<evidence type="ECO:0000256" key="13">
    <source>
        <dbReference type="SAM" id="Phobius"/>
    </source>
</evidence>
<dbReference type="PANTHER" id="PTHR13046:SF0">
    <property type="entry name" value="CAAX PRENYL PROTEASE 2"/>
    <property type="match status" value="1"/>
</dbReference>
<evidence type="ECO:0000256" key="10">
    <source>
        <dbReference type="ARBA" id="ARBA00047280"/>
    </source>
</evidence>
<feature type="transmembrane region" description="Helical" evidence="13">
    <location>
        <begin position="6"/>
        <end position="30"/>
    </location>
</feature>
<dbReference type="InterPro" id="IPR003675">
    <property type="entry name" value="Rce1/LyrA-like_dom"/>
</dbReference>
<dbReference type="PANTHER" id="PTHR13046">
    <property type="entry name" value="PROTEASE U48 CAAX PRENYL PROTEASE RCE1"/>
    <property type="match status" value="1"/>
</dbReference>
<gene>
    <name evidence="15" type="primary">Sras</name>
    <name evidence="15" type="ORF">NPIL_702761</name>
</gene>
<feature type="transmembrane region" description="Helical" evidence="13">
    <location>
        <begin position="257"/>
        <end position="276"/>
    </location>
</feature>
<evidence type="ECO:0000256" key="5">
    <source>
        <dbReference type="ARBA" id="ARBA00022801"/>
    </source>
</evidence>
<dbReference type="GO" id="GO:0004222">
    <property type="term" value="F:metalloendopeptidase activity"/>
    <property type="evidence" value="ECO:0007669"/>
    <property type="project" value="InterPro"/>
</dbReference>
<evidence type="ECO:0000256" key="1">
    <source>
        <dbReference type="ARBA" id="ARBA00004477"/>
    </source>
</evidence>
<dbReference type="OrthoDB" id="271604at2759"/>
<dbReference type="GO" id="GO:0005789">
    <property type="term" value="C:endoplasmic reticulum membrane"/>
    <property type="evidence" value="ECO:0007669"/>
    <property type="project" value="UniProtKB-SubCell"/>
</dbReference>
<accession>A0A8X6N194</accession>
<evidence type="ECO:0000313" key="16">
    <source>
        <dbReference type="Proteomes" id="UP000887013"/>
    </source>
</evidence>
<dbReference type="Proteomes" id="UP000887013">
    <property type="component" value="Unassembled WGS sequence"/>
</dbReference>